<gene>
    <name evidence="3" type="ORF">Aiant_69510</name>
</gene>
<evidence type="ECO:0000313" key="4">
    <source>
        <dbReference type="Proteomes" id="UP000676967"/>
    </source>
</evidence>
<dbReference type="EMBL" id="AP023356">
    <property type="protein sequence ID" value="BCJ46294.1"/>
    <property type="molecule type" value="Genomic_DNA"/>
</dbReference>
<keyword evidence="2" id="KW-0812">Transmembrane</keyword>
<reference evidence="3 4" key="1">
    <citation type="submission" date="2020-08" db="EMBL/GenBank/DDBJ databases">
        <title>Whole genome shotgun sequence of Actinoplanes ianthinogenes NBRC 13996.</title>
        <authorList>
            <person name="Komaki H."/>
            <person name="Tamura T."/>
        </authorList>
    </citation>
    <scope>NUCLEOTIDE SEQUENCE [LARGE SCALE GENOMIC DNA]</scope>
    <source>
        <strain evidence="3 4">NBRC 13996</strain>
    </source>
</reference>
<organism evidence="3 4">
    <name type="scientific">Actinoplanes ianthinogenes</name>
    <dbReference type="NCBI Taxonomy" id="122358"/>
    <lineage>
        <taxon>Bacteria</taxon>
        <taxon>Bacillati</taxon>
        <taxon>Actinomycetota</taxon>
        <taxon>Actinomycetes</taxon>
        <taxon>Micromonosporales</taxon>
        <taxon>Micromonosporaceae</taxon>
        <taxon>Actinoplanes</taxon>
    </lineage>
</organism>
<evidence type="ECO:0000313" key="3">
    <source>
        <dbReference type="EMBL" id="BCJ46294.1"/>
    </source>
</evidence>
<accession>A0ABM7M3R0</accession>
<protein>
    <submittedName>
        <fullName evidence="3">Uncharacterized protein</fullName>
    </submittedName>
</protein>
<evidence type="ECO:0000256" key="2">
    <source>
        <dbReference type="SAM" id="Phobius"/>
    </source>
</evidence>
<feature type="region of interest" description="Disordered" evidence="1">
    <location>
        <begin position="51"/>
        <end position="94"/>
    </location>
</feature>
<keyword evidence="4" id="KW-1185">Reference proteome</keyword>
<feature type="compositionally biased region" description="Basic residues" evidence="1">
    <location>
        <begin position="57"/>
        <end position="70"/>
    </location>
</feature>
<keyword evidence="2" id="KW-0472">Membrane</keyword>
<dbReference type="Proteomes" id="UP000676967">
    <property type="component" value="Chromosome"/>
</dbReference>
<name>A0ABM7M3R0_9ACTN</name>
<keyword evidence="2" id="KW-1133">Transmembrane helix</keyword>
<evidence type="ECO:0000256" key="1">
    <source>
        <dbReference type="SAM" id="MobiDB-lite"/>
    </source>
</evidence>
<feature type="transmembrane region" description="Helical" evidence="2">
    <location>
        <begin position="29"/>
        <end position="54"/>
    </location>
</feature>
<proteinExistence type="predicted"/>
<sequence>MDAGETGDQYDGAPAGSLRRRVLTAVRDPAWQCVGAVLAVVGVVVTFCSSPATAGRPGRRRRRRGSRRRCPGTATPSVPAIRSPVDTDTMGAEA</sequence>